<reference evidence="13 14" key="1">
    <citation type="submission" date="2019-12" db="EMBL/GenBank/DDBJ databases">
        <authorList>
            <person name="Scholz U."/>
            <person name="Mascher M."/>
            <person name="Fiebig A."/>
        </authorList>
    </citation>
    <scope>NUCLEOTIDE SEQUENCE</scope>
</reference>
<dbReference type="Pfam" id="PF02225">
    <property type="entry name" value="PA"/>
    <property type="match status" value="1"/>
</dbReference>
<evidence type="ECO:0000256" key="4">
    <source>
        <dbReference type="ARBA" id="ARBA00022801"/>
    </source>
</evidence>
<dbReference type="InterPro" id="IPR037045">
    <property type="entry name" value="S8pro/Inhibitor_I9_sf"/>
</dbReference>
<dbReference type="Gene3D" id="3.30.70.80">
    <property type="entry name" value="Peptidase S8 propeptide/proteinase inhibitor I9"/>
    <property type="match status" value="1"/>
</dbReference>
<evidence type="ECO:0000259" key="10">
    <source>
        <dbReference type="Pfam" id="PF02225"/>
    </source>
</evidence>
<gene>
    <name evidence="13" type="ORF">SI7747_13016519</name>
</gene>
<dbReference type="InterPro" id="IPR034197">
    <property type="entry name" value="Peptidases_S8_3"/>
</dbReference>
<evidence type="ECO:0000313" key="14">
    <source>
        <dbReference type="Proteomes" id="UP001189122"/>
    </source>
</evidence>
<dbReference type="InterPro" id="IPR015500">
    <property type="entry name" value="Peptidase_S8_subtilisin-rel"/>
</dbReference>
<dbReference type="Pfam" id="PF17766">
    <property type="entry name" value="fn3_6"/>
    <property type="match status" value="1"/>
</dbReference>
<evidence type="ECO:0000256" key="1">
    <source>
        <dbReference type="ARBA" id="ARBA00011073"/>
    </source>
</evidence>
<evidence type="ECO:0000259" key="12">
    <source>
        <dbReference type="Pfam" id="PF17766"/>
    </source>
</evidence>
<evidence type="ECO:0000256" key="2">
    <source>
        <dbReference type="ARBA" id="ARBA00022670"/>
    </source>
</evidence>
<feature type="active site" description="Charge relay system" evidence="6 7">
    <location>
        <position position="133"/>
    </location>
</feature>
<evidence type="ECO:0000256" key="8">
    <source>
        <dbReference type="SAM" id="SignalP"/>
    </source>
</evidence>
<evidence type="ECO:0000256" key="6">
    <source>
        <dbReference type="PIRSR" id="PIRSR615500-1"/>
    </source>
</evidence>
<dbReference type="PROSITE" id="PS51892">
    <property type="entry name" value="SUBTILASE"/>
    <property type="match status" value="1"/>
</dbReference>
<feature type="domain" description="PA" evidence="10">
    <location>
        <begin position="347"/>
        <end position="405"/>
    </location>
</feature>
<dbReference type="InterPro" id="IPR003137">
    <property type="entry name" value="PA_domain"/>
</dbReference>
<dbReference type="InterPro" id="IPR023828">
    <property type="entry name" value="Peptidase_S8_Ser-AS"/>
</dbReference>
<evidence type="ECO:0000256" key="7">
    <source>
        <dbReference type="PROSITE-ProRule" id="PRU01240"/>
    </source>
</evidence>
<evidence type="ECO:0000256" key="5">
    <source>
        <dbReference type="ARBA" id="ARBA00022825"/>
    </source>
</evidence>
<dbReference type="EMBL" id="LR743600">
    <property type="protein sequence ID" value="CAA2630873.1"/>
    <property type="molecule type" value="Genomic_DNA"/>
</dbReference>
<dbReference type="InterPro" id="IPR000209">
    <property type="entry name" value="Peptidase_S8/S53_dom"/>
</dbReference>
<dbReference type="InterPro" id="IPR036852">
    <property type="entry name" value="Peptidase_S8/S53_dom_sf"/>
</dbReference>
<dbReference type="PRINTS" id="PR00723">
    <property type="entry name" value="SUBTILISIN"/>
</dbReference>
<keyword evidence="3 8" id="KW-0732">Signal</keyword>
<dbReference type="PROSITE" id="PS00138">
    <property type="entry name" value="SUBTILASE_SER"/>
    <property type="match status" value="1"/>
</dbReference>
<dbReference type="PANTHER" id="PTHR10795">
    <property type="entry name" value="PROPROTEIN CONVERTASE SUBTILISIN/KEXIN"/>
    <property type="match status" value="1"/>
</dbReference>
<dbReference type="Gene3D" id="2.60.40.2310">
    <property type="match status" value="1"/>
</dbReference>
<evidence type="ECO:0000259" key="9">
    <source>
        <dbReference type="Pfam" id="PF00082"/>
    </source>
</evidence>
<feature type="active site" description="Charge relay system" evidence="6 7">
    <location>
        <position position="195"/>
    </location>
</feature>
<dbReference type="CDD" id="cd04852">
    <property type="entry name" value="Peptidases_S8_3"/>
    <property type="match status" value="1"/>
</dbReference>
<evidence type="ECO:0000313" key="13">
    <source>
        <dbReference type="EMBL" id="CAA2630873.1"/>
    </source>
</evidence>
<evidence type="ECO:0000259" key="11">
    <source>
        <dbReference type="Pfam" id="PF05922"/>
    </source>
</evidence>
<evidence type="ECO:0000256" key="3">
    <source>
        <dbReference type="ARBA" id="ARBA00022729"/>
    </source>
</evidence>
<protein>
    <submittedName>
        <fullName evidence="13">Uncharacterized protein</fullName>
    </submittedName>
</protein>
<dbReference type="InterPro" id="IPR010259">
    <property type="entry name" value="S8pro/Inhibitor_I9"/>
</dbReference>
<dbReference type="GO" id="GO:0006508">
    <property type="term" value="P:proteolysis"/>
    <property type="evidence" value="ECO:0007669"/>
    <property type="project" value="UniProtKB-KW"/>
</dbReference>
<feature type="domain" description="Peptidase S8/S53" evidence="9">
    <location>
        <begin position="124"/>
        <end position="503"/>
    </location>
</feature>
<feature type="domain" description="Inhibitor I9" evidence="11">
    <location>
        <begin position="47"/>
        <end position="96"/>
    </location>
</feature>
<feature type="active site" description="Charge relay system" evidence="6 7">
    <location>
        <position position="464"/>
    </location>
</feature>
<proteinExistence type="inferred from homology"/>
<keyword evidence="14" id="KW-1185">Reference proteome</keyword>
<dbReference type="GO" id="GO:0004252">
    <property type="term" value="F:serine-type endopeptidase activity"/>
    <property type="evidence" value="ECO:0007669"/>
    <property type="project" value="UniProtKB-UniRule"/>
</dbReference>
<feature type="domain" description="Subtilisin-like protease fibronectin type-III" evidence="12">
    <location>
        <begin position="576"/>
        <end position="672"/>
    </location>
</feature>
<dbReference type="Gene3D" id="3.40.50.200">
    <property type="entry name" value="Peptidase S8/S53 domain"/>
    <property type="match status" value="1"/>
</dbReference>
<accession>A0A7I8JIX7</accession>
<dbReference type="SUPFAM" id="SSF52743">
    <property type="entry name" value="Subtilisin-like"/>
    <property type="match status" value="1"/>
</dbReference>
<name>A0A7I8JIX7_SPIIN</name>
<keyword evidence="4 7" id="KW-0378">Hydrolase</keyword>
<keyword evidence="2 7" id="KW-0645">Protease</keyword>
<dbReference type="InterPro" id="IPR041469">
    <property type="entry name" value="Subtilisin-like_FN3"/>
</dbReference>
<feature type="chain" id="PRO_5029502231" evidence="8">
    <location>
        <begin position="24"/>
        <end position="690"/>
    </location>
</feature>
<dbReference type="Pfam" id="PF05922">
    <property type="entry name" value="Inhibitor_I9"/>
    <property type="match status" value="1"/>
</dbReference>
<feature type="signal peptide" evidence="8">
    <location>
        <begin position="1"/>
        <end position="23"/>
    </location>
</feature>
<comment type="similarity">
    <text evidence="1 7">Belongs to the peptidase S8 family.</text>
</comment>
<dbReference type="Gene3D" id="3.50.30.30">
    <property type="match status" value="1"/>
</dbReference>
<organism evidence="13">
    <name type="scientific">Spirodela intermedia</name>
    <name type="common">Intermediate duckweed</name>
    <dbReference type="NCBI Taxonomy" id="51605"/>
    <lineage>
        <taxon>Eukaryota</taxon>
        <taxon>Viridiplantae</taxon>
        <taxon>Streptophyta</taxon>
        <taxon>Embryophyta</taxon>
        <taxon>Tracheophyta</taxon>
        <taxon>Spermatophyta</taxon>
        <taxon>Magnoliopsida</taxon>
        <taxon>Liliopsida</taxon>
        <taxon>Araceae</taxon>
        <taxon>Lemnoideae</taxon>
        <taxon>Spirodela</taxon>
    </lineage>
</organism>
<dbReference type="CDD" id="cd02120">
    <property type="entry name" value="PA_subtilisin_like"/>
    <property type="match status" value="1"/>
</dbReference>
<dbReference type="AlphaFoldDB" id="A0A7I8JIX7"/>
<dbReference type="InterPro" id="IPR045051">
    <property type="entry name" value="SBT"/>
</dbReference>
<sequence>MGIGRQMYPLLVSSLLLLAPVFADTKSYVVYLGGHSHGPDGTLTDFKIEKASESLIYSYTKSINGFAANLNEEEAEEIAKRPDVLSVFPNRLRKLHTTKSWEFMGLEKDGAVGPYSIWARAKYGQDVIIANIDTGVWPESESFNDEDMQPIPPRWKGFVRMWLTQSTWKLIGARHFCNGRPVDDRYDSARDFDGHGTHTLSTAGGRLVPGANIFGIANGTAKGGSPGARVAAYKVCSDLGCYDADVLAAEYDYFSNSIAIGSFHAMQRGIPVVCSAGNDGPMTYTASNTAPWILTVAAGSDGRVFTSRVSLGNGRHAEHCLRTPSSEELYPMVDSVMAKVANATKEQAKIVVCLRGDTGRMEKADVVSKAGGIGMIVANDANFGNELQADAYMFPAVHVNYAAATVIYSYLNSTKSPVGRIDAPQPDILAPGVNILAAFSQGTAPTDEPWDKRRVAFNILSGTSMSCPHVSGVVGLLRSLYPHWTPAALRSAIMTTARNRDNTKQGIRDSFMGRASPLDYGAGHMRPNRAVHPGLVYDLTTVDYLNFLCSLGYNATQMGSFTSGFACPKKSIRIQDLNYPSLTWFNLTGPVAIGRTLKNVGEPGTYKALVRAPAGVAVVVEPEILDFEKVGEEKTFRVTAAPRSNGTSLSRNAFGLLTWSDGKHYVRSPLSVIQQPSEFSSFGKEVLVGV</sequence>
<dbReference type="Proteomes" id="UP001189122">
    <property type="component" value="Unassembled WGS sequence"/>
</dbReference>
<dbReference type="EMBL" id="CACRZD030000013">
    <property type="protein sequence ID" value="CAA6670116.1"/>
    <property type="molecule type" value="Genomic_DNA"/>
</dbReference>
<keyword evidence="5 7" id="KW-0720">Serine protease</keyword>
<dbReference type="Pfam" id="PF00082">
    <property type="entry name" value="Peptidase_S8"/>
    <property type="match status" value="1"/>
</dbReference>